<feature type="compositionally biased region" description="Acidic residues" evidence="2">
    <location>
        <begin position="555"/>
        <end position="564"/>
    </location>
</feature>
<evidence type="ECO:0000256" key="2">
    <source>
        <dbReference type="SAM" id="MobiDB-lite"/>
    </source>
</evidence>
<feature type="compositionally biased region" description="Acidic residues" evidence="2">
    <location>
        <begin position="571"/>
        <end position="589"/>
    </location>
</feature>
<keyword evidence="1" id="KW-0808">Transferase</keyword>
<reference evidence="4 5" key="2">
    <citation type="submission" date="2024-05" db="EMBL/GenBank/DDBJ databases">
        <authorList>
            <person name="Chen Y."/>
            <person name="Shah S."/>
            <person name="Dougan E. K."/>
            <person name="Thang M."/>
            <person name="Chan C."/>
        </authorList>
    </citation>
    <scope>NUCLEOTIDE SEQUENCE [LARGE SCALE GENOMIC DNA]</scope>
</reference>
<organism evidence="3">
    <name type="scientific">Cladocopium goreaui</name>
    <dbReference type="NCBI Taxonomy" id="2562237"/>
    <lineage>
        <taxon>Eukaryota</taxon>
        <taxon>Sar</taxon>
        <taxon>Alveolata</taxon>
        <taxon>Dinophyceae</taxon>
        <taxon>Suessiales</taxon>
        <taxon>Symbiodiniaceae</taxon>
        <taxon>Cladocopium</taxon>
    </lineage>
</organism>
<name>A0A9P1BT77_9DINO</name>
<dbReference type="InterPro" id="IPR051706">
    <property type="entry name" value="Glycosyltransferase_domain"/>
</dbReference>
<feature type="region of interest" description="Disordered" evidence="2">
    <location>
        <begin position="704"/>
        <end position="787"/>
    </location>
</feature>
<dbReference type="SUPFAM" id="SSF53448">
    <property type="entry name" value="Nucleotide-diphospho-sugar transferases"/>
    <property type="match status" value="1"/>
</dbReference>
<sequence>PQWEYRLWTDKDAAVILQHHPGLLQAFEAASNPAEKSDILRLVIVLEQGGLYVDMDFECLRPLDELHHATSFYTGVSNVGAFELNNGLFAAAPRHPLVAFYCEHVGKPWPEWGQDDVEPGEAVAHQLQRSGMLGVELAKGKASFIADTGPGFFTRATMRALPLVAGSADLAAPAAPAAPILICPPEVFYPLPNSDRTSPLEEIIKYRTESSVAIHHWLRTWAESEGFEKRARMMLPRACPMPDIAKSDISPNLDRDKMFNELWWLNYCFCEGVGIGAVGNPFCGGEAVNICLHSRCEMTDVGDPFCSNIRVCLCITDQCALPPSEGSPICVCFNKKLAGGDGWSGKQLFDWSTNFGDTFWLYYIFCMGLGFSAPQANGRPLFAVETKELCIKGGTKLTMPMEGGKLCSMVSTRLCFWEQCALPPAEGAPMFVCFNLLNPKGSSAKPLAYGMTVHRGLLSFLASSRKKFEEDLAALLPSRDADGQEEIDQMEPLQNKDDVQEEEAEMPQAEELEEAEIGEVAQAEVEDEQERLPEDESGDEQIVDAQSDKEAEMPQAEELEEAEIGEVAQAEVEDEQERLPEDESGDEQIVDAQSDKAEMPQAEELEAEIGEAAQMTDDKSGDKAEAQDVDPDNMSPTIQQQFGAPLKAVRPLEAPCSVAELSPLAEPLEEPLEEEDSELEAEEVGDVKMHLARRRKRLEAQLFATGRRRSKADGWPKQEMKAEPMPLKKEKREATFVKRELDRGTSADGQQSSPARSLLKRRRRGPGEEDGICESESPAKQGRVMRGLPRSDLLRMAGNLERRYLCSDSLAVTA</sequence>
<keyword evidence="4" id="KW-0969">Cilium</keyword>
<dbReference type="GO" id="GO:0016020">
    <property type="term" value="C:membrane"/>
    <property type="evidence" value="ECO:0007669"/>
    <property type="project" value="GOC"/>
</dbReference>
<dbReference type="PANTHER" id="PTHR32385">
    <property type="entry name" value="MANNOSYL PHOSPHORYLINOSITOL CERAMIDE SYNTHASE"/>
    <property type="match status" value="1"/>
</dbReference>
<dbReference type="AlphaFoldDB" id="A0A9P1BT77"/>
<feature type="compositionally biased region" description="Acidic residues" evidence="2">
    <location>
        <begin position="524"/>
        <end position="542"/>
    </location>
</feature>
<dbReference type="Proteomes" id="UP001152797">
    <property type="component" value="Unassembled WGS sequence"/>
</dbReference>
<dbReference type="Gene3D" id="3.90.550.20">
    <property type="match status" value="1"/>
</dbReference>
<reference evidence="3" key="1">
    <citation type="submission" date="2022-10" db="EMBL/GenBank/DDBJ databases">
        <authorList>
            <person name="Chen Y."/>
            <person name="Dougan E. K."/>
            <person name="Chan C."/>
            <person name="Rhodes N."/>
            <person name="Thang M."/>
        </authorList>
    </citation>
    <scope>NUCLEOTIDE SEQUENCE</scope>
</reference>
<feature type="compositionally biased region" description="Acidic residues" evidence="2">
    <location>
        <begin position="667"/>
        <end position="684"/>
    </location>
</feature>
<feature type="region of interest" description="Disordered" evidence="2">
    <location>
        <begin position="663"/>
        <end position="685"/>
    </location>
</feature>
<dbReference type="InterPro" id="IPR029044">
    <property type="entry name" value="Nucleotide-diphossugar_trans"/>
</dbReference>
<evidence type="ECO:0000256" key="1">
    <source>
        <dbReference type="ARBA" id="ARBA00022679"/>
    </source>
</evidence>
<feature type="compositionally biased region" description="Acidic residues" evidence="2">
    <location>
        <begin position="499"/>
        <end position="517"/>
    </location>
</feature>
<keyword evidence="4" id="KW-0282">Flagellum</keyword>
<evidence type="ECO:0000313" key="3">
    <source>
        <dbReference type="EMBL" id="CAI3979187.1"/>
    </source>
</evidence>
<dbReference type="PANTHER" id="PTHR32385:SF15">
    <property type="entry name" value="INOSITOL PHOSPHOCERAMIDE MANNOSYLTRANSFERASE 1"/>
    <property type="match status" value="1"/>
</dbReference>
<dbReference type="GO" id="GO:0051999">
    <property type="term" value="P:mannosyl-inositol phosphorylceramide biosynthetic process"/>
    <property type="evidence" value="ECO:0007669"/>
    <property type="project" value="TreeGrafter"/>
</dbReference>
<keyword evidence="5" id="KW-1185">Reference proteome</keyword>
<keyword evidence="4" id="KW-0966">Cell projection</keyword>
<dbReference type="EMBL" id="CAMXCT010000465">
    <property type="protein sequence ID" value="CAI3979187.1"/>
    <property type="molecule type" value="Genomic_DNA"/>
</dbReference>
<gene>
    <name evidence="3" type="ORF">C1SCF055_LOCUS7159</name>
</gene>
<dbReference type="GO" id="GO:0000030">
    <property type="term" value="F:mannosyltransferase activity"/>
    <property type="evidence" value="ECO:0007669"/>
    <property type="project" value="TreeGrafter"/>
</dbReference>
<feature type="compositionally biased region" description="Basic and acidic residues" evidence="2">
    <location>
        <begin position="711"/>
        <end position="745"/>
    </location>
</feature>
<proteinExistence type="predicted"/>
<feature type="non-terminal residue" evidence="3">
    <location>
        <position position="814"/>
    </location>
</feature>
<dbReference type="EMBL" id="CAMXCT030000465">
    <property type="protein sequence ID" value="CAL4766499.1"/>
    <property type="molecule type" value="Genomic_DNA"/>
</dbReference>
<accession>A0A9P1BT77</accession>
<dbReference type="EMBL" id="CAMXCT020000465">
    <property type="protein sequence ID" value="CAL1132562.1"/>
    <property type="molecule type" value="Genomic_DNA"/>
</dbReference>
<evidence type="ECO:0000313" key="5">
    <source>
        <dbReference type="Proteomes" id="UP001152797"/>
    </source>
</evidence>
<dbReference type="OrthoDB" id="2136125at2759"/>
<feature type="compositionally biased region" description="Basic and acidic residues" evidence="2">
    <location>
        <begin position="616"/>
        <end position="626"/>
    </location>
</feature>
<protein>
    <submittedName>
        <fullName evidence="4">Cilia- and flagella-associated protein 299</fullName>
    </submittedName>
</protein>
<comment type="caution">
    <text evidence="3">The sequence shown here is derived from an EMBL/GenBank/DDBJ whole genome shotgun (WGS) entry which is preliminary data.</text>
</comment>
<dbReference type="InterPro" id="IPR007577">
    <property type="entry name" value="GlycoTrfase_DXD_sugar-bd_CS"/>
</dbReference>
<dbReference type="Pfam" id="PF04488">
    <property type="entry name" value="Gly_transf_sug"/>
    <property type="match status" value="1"/>
</dbReference>
<feature type="region of interest" description="Disordered" evidence="2">
    <location>
        <begin position="491"/>
        <end position="638"/>
    </location>
</feature>
<evidence type="ECO:0000313" key="4">
    <source>
        <dbReference type="EMBL" id="CAL4766499.1"/>
    </source>
</evidence>